<dbReference type="EMBL" id="JAMFTQ010000006">
    <property type="protein sequence ID" value="MCP1387788.1"/>
    <property type="molecule type" value="Genomic_DNA"/>
</dbReference>
<comment type="caution">
    <text evidence="3">The sequence shown here is derived from an EMBL/GenBank/DDBJ whole genome shotgun (WGS) entry which is preliminary data.</text>
</comment>
<keyword evidence="1" id="KW-0732">Signal</keyword>
<gene>
    <name evidence="3" type="ORF">M5J20_06235</name>
</gene>
<reference evidence="3" key="1">
    <citation type="submission" date="2022-05" db="EMBL/GenBank/DDBJ databases">
        <title>Corynebacterium sp. TA-R-1 sp. nov., isolated from human feces.</title>
        <authorList>
            <person name="Shamsuzzaman M."/>
            <person name="Dahal R.H."/>
        </authorList>
    </citation>
    <scope>NUCLEOTIDE SEQUENCE</scope>
    <source>
        <strain evidence="3">TA-R-1</strain>
    </source>
</reference>
<sequence>MNFDSFPQRRRLLAGMVAAALSASLAGCAGISPGTSANGTAPAPLLAGVSMPSTSALQPLGTADPSPKTQRPSEPALLAVAGVRIGNHQGFDRVVVDLEGDGDPGWYVDYTSTPMHGTVGRPLTVSGNAFLNINIDGTVPPSQLGIDTSMPVERYSATGNIVDVVNGGTYEGRSQVVVGLRSEAPYSVQVLEDPKRLVIDIVQN</sequence>
<evidence type="ECO:0000313" key="4">
    <source>
        <dbReference type="Proteomes" id="UP001204000"/>
    </source>
</evidence>
<keyword evidence="4" id="KW-1185">Reference proteome</keyword>
<feature type="domain" description="AMIN-like" evidence="2">
    <location>
        <begin position="79"/>
        <end position="202"/>
    </location>
</feature>
<dbReference type="Pfam" id="PF24837">
    <property type="entry name" value="AMIN-like"/>
    <property type="match status" value="1"/>
</dbReference>
<name>A0ABT1G184_9CORY</name>
<dbReference type="Proteomes" id="UP001204000">
    <property type="component" value="Unassembled WGS sequence"/>
</dbReference>
<proteinExistence type="predicted"/>
<dbReference type="InterPro" id="IPR006311">
    <property type="entry name" value="TAT_signal"/>
</dbReference>
<evidence type="ECO:0000313" key="3">
    <source>
        <dbReference type="EMBL" id="MCP1387788.1"/>
    </source>
</evidence>
<accession>A0ABT1G184</accession>
<feature type="signal peptide" evidence="1">
    <location>
        <begin position="1"/>
        <end position="29"/>
    </location>
</feature>
<feature type="chain" id="PRO_5046780990" description="AMIN-like domain-containing protein" evidence="1">
    <location>
        <begin position="30"/>
        <end position="204"/>
    </location>
</feature>
<organism evidence="3 4">
    <name type="scientific">Corynebacterium stercoris</name>
    <dbReference type="NCBI Taxonomy" id="2943490"/>
    <lineage>
        <taxon>Bacteria</taxon>
        <taxon>Bacillati</taxon>
        <taxon>Actinomycetota</taxon>
        <taxon>Actinomycetes</taxon>
        <taxon>Mycobacteriales</taxon>
        <taxon>Corynebacteriaceae</taxon>
        <taxon>Corynebacterium</taxon>
    </lineage>
</organism>
<dbReference type="PROSITE" id="PS51318">
    <property type="entry name" value="TAT"/>
    <property type="match status" value="1"/>
</dbReference>
<evidence type="ECO:0000256" key="1">
    <source>
        <dbReference type="SAM" id="SignalP"/>
    </source>
</evidence>
<dbReference type="InterPro" id="IPR056303">
    <property type="entry name" value="AMIN-like"/>
</dbReference>
<dbReference type="RefSeq" id="WP_253577639.1">
    <property type="nucleotide sequence ID" value="NZ_JAMFTQ010000006.1"/>
</dbReference>
<evidence type="ECO:0000259" key="2">
    <source>
        <dbReference type="Pfam" id="PF24837"/>
    </source>
</evidence>
<protein>
    <recommendedName>
        <fullName evidence="2">AMIN-like domain-containing protein</fullName>
    </recommendedName>
</protein>